<organism evidence="1 2">
    <name type="scientific">Ewingella americana</name>
    <dbReference type="NCBI Taxonomy" id="41202"/>
    <lineage>
        <taxon>Bacteria</taxon>
        <taxon>Pseudomonadati</taxon>
        <taxon>Pseudomonadota</taxon>
        <taxon>Gammaproteobacteria</taxon>
        <taxon>Enterobacterales</taxon>
        <taxon>Yersiniaceae</taxon>
        <taxon>Ewingella</taxon>
    </lineage>
</organism>
<dbReference type="RefSeq" id="WP_140475279.1">
    <property type="nucleotide sequence ID" value="NZ_RCZD01000017.1"/>
</dbReference>
<dbReference type="InterPro" id="IPR029069">
    <property type="entry name" value="HotDog_dom_sf"/>
</dbReference>
<comment type="caution">
    <text evidence="1">The sequence shown here is derived from an EMBL/GenBank/DDBJ whole genome shotgun (WGS) entry which is preliminary data.</text>
</comment>
<gene>
    <name evidence="1" type="ORF">EAH77_22610</name>
</gene>
<evidence type="ECO:0000313" key="2">
    <source>
        <dbReference type="Proteomes" id="UP000317663"/>
    </source>
</evidence>
<reference evidence="1 2" key="1">
    <citation type="journal article" date="2019" name="Environ. Microbiol.">
        <title>Species interactions and distinct microbial communities in high Arctic permafrost affected cryosols are associated with the CH4 and CO2 gas fluxes.</title>
        <authorList>
            <person name="Altshuler I."/>
            <person name="Hamel J."/>
            <person name="Turney S."/>
            <person name="Magnuson E."/>
            <person name="Levesque R."/>
            <person name="Greer C."/>
            <person name="Whyte L.G."/>
        </authorList>
    </citation>
    <scope>NUCLEOTIDE SEQUENCE [LARGE SCALE GENOMIC DNA]</scope>
    <source>
        <strain evidence="1 2">E4</strain>
    </source>
</reference>
<dbReference type="Pfam" id="PF22817">
    <property type="entry name" value="ApeP-like"/>
    <property type="match status" value="1"/>
</dbReference>
<dbReference type="SUPFAM" id="SSF54637">
    <property type="entry name" value="Thioesterase/thiol ester dehydrase-isomerase"/>
    <property type="match status" value="1"/>
</dbReference>
<evidence type="ECO:0000313" key="1">
    <source>
        <dbReference type="EMBL" id="TPG55778.1"/>
    </source>
</evidence>
<dbReference type="InterPro" id="IPR016776">
    <property type="entry name" value="ApeP-like_dehydratase"/>
</dbReference>
<dbReference type="EMBL" id="RCZD01000017">
    <property type="protein sequence ID" value="TPG55778.1"/>
    <property type="molecule type" value="Genomic_DNA"/>
</dbReference>
<dbReference type="PIRSF" id="PIRSF020565">
    <property type="entry name" value="3Ho_Ac_ACP_DH_prd"/>
    <property type="match status" value="1"/>
</dbReference>
<dbReference type="OrthoDB" id="9800188at2"/>
<sequence length="165" mass="18030">MNDLHNPVYAPPAHYLPHNAPMVLLDEVISVGKESAHCSSRVSTTGALAPFLTAQGALPAWFSLELMAQTIGVWNGWHNAEQGDLPQLGMLLGCRGMRCAQPEFASGAQLDMHIQQILRDSKIASFECTLFIRNARDDGPVAHARLNTYQPDAQDILSITQGRQP</sequence>
<keyword evidence="2" id="KW-1185">Reference proteome</keyword>
<accession>A0A502G1P4</accession>
<protein>
    <submittedName>
        <fullName evidence="1">3-hydroxy-fatty acyl-ACP dehydratase</fullName>
    </submittedName>
</protein>
<proteinExistence type="predicted"/>
<dbReference type="Proteomes" id="UP000317663">
    <property type="component" value="Unassembled WGS sequence"/>
</dbReference>
<dbReference type="AlphaFoldDB" id="A0A502G1P4"/>
<dbReference type="Gene3D" id="3.10.129.10">
    <property type="entry name" value="Hotdog Thioesterase"/>
    <property type="match status" value="1"/>
</dbReference>
<name>A0A502G1P4_9GAMM</name>